<gene>
    <name evidence="3" type="ORF">GQ55_4G050000</name>
</gene>
<dbReference type="Gramene" id="PUZ59532">
    <property type="protein sequence ID" value="PUZ59532"/>
    <property type="gene ID" value="GQ55_4G050000"/>
</dbReference>
<dbReference type="EMBL" id="CM009752">
    <property type="protein sequence ID" value="PUZ59532.1"/>
    <property type="molecule type" value="Genomic_DNA"/>
</dbReference>
<evidence type="ECO:0000313" key="4">
    <source>
        <dbReference type="Proteomes" id="UP000244336"/>
    </source>
</evidence>
<feature type="transmembrane region" description="Helical" evidence="2">
    <location>
        <begin position="56"/>
        <end position="75"/>
    </location>
</feature>
<dbReference type="OrthoDB" id="681998at2759"/>
<keyword evidence="2" id="KW-1133">Transmembrane helix</keyword>
<keyword evidence="4" id="KW-1185">Reference proteome</keyword>
<keyword evidence="2" id="KW-0472">Membrane</keyword>
<keyword evidence="2" id="KW-0812">Transmembrane</keyword>
<protein>
    <submittedName>
        <fullName evidence="3">Uncharacterized protein</fullName>
    </submittedName>
</protein>
<evidence type="ECO:0000256" key="1">
    <source>
        <dbReference type="SAM" id="MobiDB-lite"/>
    </source>
</evidence>
<evidence type="ECO:0000313" key="3">
    <source>
        <dbReference type="EMBL" id="PUZ59532.1"/>
    </source>
</evidence>
<sequence length="121" mass="12918">MTARGETPTLARHLRSDPMEAPKRGIRDEPAAAAEGRGGGRLAALRQLVELDDRRLQASVFFLAWGCCVMLHGTVLNRAANPEHVLAGYGLFTIGAALAFLTLSGAGRAAARVEEALRGYF</sequence>
<evidence type="ECO:0000256" key="2">
    <source>
        <dbReference type="SAM" id="Phobius"/>
    </source>
</evidence>
<dbReference type="AlphaFoldDB" id="A0A2T7DVC6"/>
<proteinExistence type="predicted"/>
<name>A0A2T7DVC6_9POAL</name>
<reference evidence="3 4" key="1">
    <citation type="submission" date="2018-04" db="EMBL/GenBank/DDBJ databases">
        <title>WGS assembly of Panicum hallii var. hallii HAL2.</title>
        <authorList>
            <person name="Lovell J."/>
            <person name="Jenkins J."/>
            <person name="Lowry D."/>
            <person name="Mamidi S."/>
            <person name="Sreedasyam A."/>
            <person name="Weng X."/>
            <person name="Barry K."/>
            <person name="Bonette J."/>
            <person name="Campitelli B."/>
            <person name="Daum C."/>
            <person name="Gordon S."/>
            <person name="Gould B."/>
            <person name="Lipzen A."/>
            <person name="MacQueen A."/>
            <person name="Palacio-Mejia J."/>
            <person name="Plott C."/>
            <person name="Shakirov E."/>
            <person name="Shu S."/>
            <person name="Yoshinaga Y."/>
            <person name="Zane M."/>
            <person name="Rokhsar D."/>
            <person name="Grimwood J."/>
            <person name="Schmutz J."/>
            <person name="Juenger T."/>
        </authorList>
    </citation>
    <scope>NUCLEOTIDE SEQUENCE [LARGE SCALE GENOMIC DNA]</scope>
    <source>
        <strain evidence="4">cv. HAL2</strain>
    </source>
</reference>
<accession>A0A2T7DVC6</accession>
<feature type="transmembrane region" description="Helical" evidence="2">
    <location>
        <begin position="87"/>
        <end position="111"/>
    </location>
</feature>
<organism evidence="3 4">
    <name type="scientific">Panicum hallii var. hallii</name>
    <dbReference type="NCBI Taxonomy" id="1504633"/>
    <lineage>
        <taxon>Eukaryota</taxon>
        <taxon>Viridiplantae</taxon>
        <taxon>Streptophyta</taxon>
        <taxon>Embryophyta</taxon>
        <taxon>Tracheophyta</taxon>
        <taxon>Spermatophyta</taxon>
        <taxon>Magnoliopsida</taxon>
        <taxon>Liliopsida</taxon>
        <taxon>Poales</taxon>
        <taxon>Poaceae</taxon>
        <taxon>PACMAD clade</taxon>
        <taxon>Panicoideae</taxon>
        <taxon>Panicodae</taxon>
        <taxon>Paniceae</taxon>
        <taxon>Panicinae</taxon>
        <taxon>Panicum</taxon>
        <taxon>Panicum sect. Panicum</taxon>
    </lineage>
</organism>
<dbReference type="Proteomes" id="UP000244336">
    <property type="component" value="Chromosome 4"/>
</dbReference>
<feature type="region of interest" description="Disordered" evidence="1">
    <location>
        <begin position="1"/>
        <end position="39"/>
    </location>
</feature>
<feature type="compositionally biased region" description="Basic and acidic residues" evidence="1">
    <location>
        <begin position="14"/>
        <end position="30"/>
    </location>
</feature>